<dbReference type="InterPro" id="IPR011601">
    <property type="entry name" value="MurB_C"/>
</dbReference>
<evidence type="ECO:0000256" key="1">
    <source>
        <dbReference type="ARBA" id="ARBA00001974"/>
    </source>
</evidence>
<comment type="caution">
    <text evidence="19">Lacks conserved residue(s) required for the propagation of feature annotation.</text>
</comment>
<dbReference type="SUPFAM" id="SSF56194">
    <property type="entry name" value="Uridine diphospho-N-Acetylenolpyruvylglucosamine reductase, MurB, C-terminal domain"/>
    <property type="match status" value="1"/>
</dbReference>
<dbReference type="UniPathway" id="UPA00219"/>
<keyword evidence="13 19" id="KW-0573">Peptidoglycan synthesis</keyword>
<keyword evidence="16 19" id="KW-0961">Cell wall biogenesis/degradation</keyword>
<dbReference type="EMBL" id="QOVW01000059">
    <property type="protein sequence ID" value="RDB36570.1"/>
    <property type="molecule type" value="Genomic_DNA"/>
</dbReference>
<comment type="pathway">
    <text evidence="4 19">Cell wall biogenesis; peptidoglycan biosynthesis.</text>
</comment>
<evidence type="ECO:0000256" key="5">
    <source>
        <dbReference type="ARBA" id="ARBA00012518"/>
    </source>
</evidence>
<evidence type="ECO:0000256" key="18">
    <source>
        <dbReference type="ARBA" id="ARBA00048914"/>
    </source>
</evidence>
<keyword evidence="15 19" id="KW-0131">Cell cycle</keyword>
<dbReference type="InterPro" id="IPR036318">
    <property type="entry name" value="FAD-bd_PCMH-like_sf"/>
</dbReference>
<evidence type="ECO:0000256" key="17">
    <source>
        <dbReference type="ARBA" id="ARBA00031026"/>
    </source>
</evidence>
<comment type="subcellular location">
    <subcellularLocation>
        <location evidence="3 19">Cytoplasm</location>
    </subcellularLocation>
</comment>
<evidence type="ECO:0000313" key="21">
    <source>
        <dbReference type="EMBL" id="RDB36570.1"/>
    </source>
</evidence>
<comment type="cofactor">
    <cofactor evidence="1 19">
        <name>FAD</name>
        <dbReference type="ChEBI" id="CHEBI:57692"/>
    </cofactor>
</comment>
<dbReference type="Gene3D" id="3.30.465.10">
    <property type="match status" value="1"/>
</dbReference>
<evidence type="ECO:0000256" key="13">
    <source>
        <dbReference type="ARBA" id="ARBA00022984"/>
    </source>
</evidence>
<keyword evidence="12 19" id="KW-0133">Cell shape</keyword>
<evidence type="ECO:0000256" key="8">
    <source>
        <dbReference type="ARBA" id="ARBA00022618"/>
    </source>
</evidence>
<dbReference type="InterPro" id="IPR006094">
    <property type="entry name" value="Oxid_FAD_bind_N"/>
</dbReference>
<keyword evidence="10 19" id="KW-0274">FAD</keyword>
<dbReference type="GO" id="GO:0008360">
    <property type="term" value="P:regulation of cell shape"/>
    <property type="evidence" value="ECO:0007669"/>
    <property type="project" value="UniProtKB-KW"/>
</dbReference>
<dbReference type="EC" id="1.3.1.98" evidence="5 19"/>
<gene>
    <name evidence="19 21" type="primary">murB</name>
    <name evidence="21" type="ORF">DCC88_04640</name>
</gene>
<dbReference type="InterPro" id="IPR003170">
    <property type="entry name" value="MurB"/>
</dbReference>
<name>A0A369KT60_9BACT</name>
<comment type="similarity">
    <text evidence="19">Belongs to the MurB family.</text>
</comment>
<evidence type="ECO:0000256" key="11">
    <source>
        <dbReference type="ARBA" id="ARBA00022857"/>
    </source>
</evidence>
<dbReference type="PANTHER" id="PTHR21071:SF4">
    <property type="entry name" value="UDP-N-ACETYLENOLPYRUVOYLGLUCOSAMINE REDUCTASE"/>
    <property type="match status" value="1"/>
</dbReference>
<keyword evidence="11 19" id="KW-0521">NADP</keyword>
<keyword evidence="9 19" id="KW-0285">Flavoprotein</keyword>
<dbReference type="HAMAP" id="MF_00037">
    <property type="entry name" value="MurB"/>
    <property type="match status" value="1"/>
</dbReference>
<evidence type="ECO:0000256" key="15">
    <source>
        <dbReference type="ARBA" id="ARBA00023306"/>
    </source>
</evidence>
<dbReference type="InterPro" id="IPR016167">
    <property type="entry name" value="FAD-bd_PCMH_sub1"/>
</dbReference>
<dbReference type="InterPro" id="IPR036635">
    <property type="entry name" value="MurB_C_sf"/>
</dbReference>
<dbReference type="NCBIfam" id="TIGR00179">
    <property type="entry name" value="murB"/>
    <property type="match status" value="1"/>
</dbReference>
<dbReference type="Proteomes" id="UP000253934">
    <property type="component" value="Unassembled WGS sequence"/>
</dbReference>
<reference evidence="21" key="1">
    <citation type="submission" date="2018-04" db="EMBL/GenBank/DDBJ databases">
        <title>Draft genome sequence of the Candidatus Spirobacillus cienkowskii, a pathogen of freshwater Daphnia species, reconstructed from hemolymph metagenomic reads.</title>
        <authorList>
            <person name="Bresciani L."/>
            <person name="Lemos L.N."/>
            <person name="Wale N."/>
            <person name="Lin J.Y."/>
            <person name="Fernandes G.R."/>
            <person name="Duffy M.A."/>
            <person name="Rodrigues J.M."/>
        </authorList>
    </citation>
    <scope>NUCLEOTIDE SEQUENCE [LARGE SCALE GENOMIC DNA]</scope>
    <source>
        <strain evidence="21">Binning01</strain>
    </source>
</reference>
<keyword evidence="22" id="KW-1185">Reference proteome</keyword>
<feature type="domain" description="FAD-binding PCMH-type" evidence="20">
    <location>
        <begin position="22"/>
        <end position="188"/>
    </location>
</feature>
<evidence type="ECO:0000256" key="12">
    <source>
        <dbReference type="ARBA" id="ARBA00022960"/>
    </source>
</evidence>
<comment type="catalytic activity">
    <reaction evidence="18 19">
        <text>UDP-N-acetyl-alpha-D-muramate + NADP(+) = UDP-N-acetyl-3-O-(1-carboxyvinyl)-alpha-D-glucosamine + NADPH + H(+)</text>
        <dbReference type="Rhea" id="RHEA:12248"/>
        <dbReference type="ChEBI" id="CHEBI:15378"/>
        <dbReference type="ChEBI" id="CHEBI:57783"/>
        <dbReference type="ChEBI" id="CHEBI:58349"/>
        <dbReference type="ChEBI" id="CHEBI:68483"/>
        <dbReference type="ChEBI" id="CHEBI:70757"/>
        <dbReference type="EC" id="1.3.1.98"/>
    </reaction>
</comment>
<evidence type="ECO:0000256" key="6">
    <source>
        <dbReference type="ARBA" id="ARBA00015188"/>
    </source>
</evidence>
<evidence type="ECO:0000256" key="16">
    <source>
        <dbReference type="ARBA" id="ARBA00023316"/>
    </source>
</evidence>
<accession>A0A369KT60</accession>
<evidence type="ECO:0000256" key="19">
    <source>
        <dbReference type="HAMAP-Rule" id="MF_00037"/>
    </source>
</evidence>
<evidence type="ECO:0000256" key="4">
    <source>
        <dbReference type="ARBA" id="ARBA00004752"/>
    </source>
</evidence>
<proteinExistence type="inferred from homology"/>
<dbReference type="PANTHER" id="PTHR21071">
    <property type="entry name" value="UDP-N-ACETYLENOLPYRUVOYLGLUCOSAMINE REDUCTASE"/>
    <property type="match status" value="1"/>
</dbReference>
<evidence type="ECO:0000256" key="7">
    <source>
        <dbReference type="ARBA" id="ARBA00022490"/>
    </source>
</evidence>
<dbReference type="GO" id="GO:0051301">
    <property type="term" value="P:cell division"/>
    <property type="evidence" value="ECO:0007669"/>
    <property type="project" value="UniProtKB-KW"/>
</dbReference>
<evidence type="ECO:0000256" key="14">
    <source>
        <dbReference type="ARBA" id="ARBA00023002"/>
    </source>
</evidence>
<dbReference type="PROSITE" id="PS51387">
    <property type="entry name" value="FAD_PCMH"/>
    <property type="match status" value="1"/>
</dbReference>
<dbReference type="Pfam" id="PF02873">
    <property type="entry name" value="MurB_C"/>
    <property type="match status" value="1"/>
</dbReference>
<dbReference type="GO" id="GO:0009252">
    <property type="term" value="P:peptidoglycan biosynthetic process"/>
    <property type="evidence" value="ECO:0007669"/>
    <property type="project" value="UniProtKB-UniRule"/>
</dbReference>
<comment type="function">
    <text evidence="2 19">Cell wall formation.</text>
</comment>
<evidence type="ECO:0000256" key="10">
    <source>
        <dbReference type="ARBA" id="ARBA00022827"/>
    </source>
</evidence>
<dbReference type="InterPro" id="IPR016169">
    <property type="entry name" value="FAD-bd_PCMH_sub2"/>
</dbReference>
<organism evidence="21 22">
    <name type="scientific">Spirobacillus cienkowskii</name>
    <dbReference type="NCBI Taxonomy" id="495820"/>
    <lineage>
        <taxon>Bacteria</taxon>
        <taxon>Pseudomonadati</taxon>
        <taxon>Bdellovibrionota</taxon>
        <taxon>Oligoflexia</taxon>
        <taxon>Silvanigrellales</taxon>
        <taxon>Spirobacillus</taxon>
    </lineage>
</organism>
<feature type="active site" evidence="19">
    <location>
        <position position="290"/>
    </location>
</feature>
<dbReference type="Gene3D" id="3.30.43.10">
    <property type="entry name" value="Uridine Diphospho-n-acetylenolpyruvylglucosamine Reductase, domain 2"/>
    <property type="match status" value="1"/>
</dbReference>
<dbReference type="GO" id="GO:0008762">
    <property type="term" value="F:UDP-N-acetylmuramate dehydrogenase activity"/>
    <property type="evidence" value="ECO:0007669"/>
    <property type="project" value="UniProtKB-UniRule"/>
</dbReference>
<dbReference type="GO" id="GO:0005829">
    <property type="term" value="C:cytosol"/>
    <property type="evidence" value="ECO:0007669"/>
    <property type="project" value="TreeGrafter"/>
</dbReference>
<dbReference type="Pfam" id="PF01565">
    <property type="entry name" value="FAD_binding_4"/>
    <property type="match status" value="1"/>
</dbReference>
<evidence type="ECO:0000256" key="9">
    <source>
        <dbReference type="ARBA" id="ARBA00022630"/>
    </source>
</evidence>
<dbReference type="AlphaFoldDB" id="A0A369KT60"/>
<sequence length="557" mass="63899">MSKNFPCFLTTNQSLKDVTYYKMGGIAEYFATPKNISELQELLFWCVTNKKPCAVLGAGSNSVYADGVFKGVVISLAKMIGWFWETDSVLFVEAGVTNTEIAEICLAANRGGATWMYRMPGQLGASIRMNARCYGGEMSQIVQSVITLNMDGQLKTYTAQEVFQGYKSTRLMQSPEIVIGARLFLPNLISPAVLFDEMSLFEADRHKKKHFYLPSCGSTFKNNYTAGKPSGQLFDSLGLKGRRVGHAEVSQFHANFVWNTGDASTVDMLTLAAEMRESAKSHLSVDLELEVQPVGIFSCELFEKCGMKQLGPHYSFNQSNKWIGLLYHPQNQKLTPNFPCLLYEGLFLEYLQTPFMGCATVGVQFLQIDSLENAKKNPLNPFLRWITYSTETPEKIFFLRKNYESKINDNIFTDELWNFSVSEIFLANYKNPENNYLEFEMTPYGEWVAIEFDGIRKRTGRNKTLSIDLWKNVKINNLCTSFYNNNEVRFVFGMSFNYNQIKTIIDEESKFIYIQCALSLGNNRYYLSPYWKYFAKNKINQKIDFHQPKKFWKLKLF</sequence>
<dbReference type="InterPro" id="IPR016166">
    <property type="entry name" value="FAD-bd_PCMH"/>
</dbReference>
<evidence type="ECO:0000256" key="3">
    <source>
        <dbReference type="ARBA" id="ARBA00004496"/>
    </source>
</evidence>
<keyword evidence="8 19" id="KW-0132">Cell division</keyword>
<dbReference type="Gene3D" id="3.90.78.10">
    <property type="entry name" value="UDP-N-acetylenolpyruvoylglucosamine reductase, C-terminal domain"/>
    <property type="match status" value="1"/>
</dbReference>
<evidence type="ECO:0000313" key="22">
    <source>
        <dbReference type="Proteomes" id="UP000253934"/>
    </source>
</evidence>
<comment type="caution">
    <text evidence="21">The sequence shown here is derived from an EMBL/GenBank/DDBJ whole genome shotgun (WGS) entry which is preliminary data.</text>
</comment>
<keyword evidence="7 19" id="KW-0963">Cytoplasm</keyword>
<feature type="active site" description="Proton donor" evidence="19">
    <location>
        <position position="218"/>
    </location>
</feature>
<protein>
    <recommendedName>
        <fullName evidence="6 19">UDP-N-acetylenolpyruvoylglucosamine reductase</fullName>
        <ecNumber evidence="5 19">1.3.1.98</ecNumber>
    </recommendedName>
    <alternativeName>
        <fullName evidence="17 19">UDP-N-acetylmuramate dehydrogenase</fullName>
    </alternativeName>
</protein>
<dbReference type="GO" id="GO:0071949">
    <property type="term" value="F:FAD binding"/>
    <property type="evidence" value="ECO:0007669"/>
    <property type="project" value="InterPro"/>
</dbReference>
<keyword evidence="14 19" id="KW-0560">Oxidoreductase</keyword>
<evidence type="ECO:0000256" key="2">
    <source>
        <dbReference type="ARBA" id="ARBA00003921"/>
    </source>
</evidence>
<dbReference type="SUPFAM" id="SSF56176">
    <property type="entry name" value="FAD-binding/transporter-associated domain-like"/>
    <property type="match status" value="1"/>
</dbReference>
<dbReference type="GO" id="GO:0071555">
    <property type="term" value="P:cell wall organization"/>
    <property type="evidence" value="ECO:0007669"/>
    <property type="project" value="UniProtKB-KW"/>
</dbReference>
<evidence type="ECO:0000259" key="20">
    <source>
        <dbReference type="PROSITE" id="PS51387"/>
    </source>
</evidence>